<dbReference type="Proteomes" id="UP000278807">
    <property type="component" value="Unassembled WGS sequence"/>
</dbReference>
<protein>
    <submittedName>
        <fullName evidence="1">Uncharacterized protein</fullName>
    </submittedName>
</protein>
<name>A0A3P7SAA7_RODNA</name>
<sequence>MYQVPITLTRDCLFDAIFCFRRAGSLGILLEAGFNFLCIRCSLSLFSFSLIDEFVKVFAGCFPSSIPIGGNSTVSGFLTSGFSIPISDLEK</sequence>
<evidence type="ECO:0000313" key="1">
    <source>
        <dbReference type="EMBL" id="VDO06030.1"/>
    </source>
</evidence>
<organism evidence="1 2">
    <name type="scientific">Rodentolepis nana</name>
    <name type="common">Dwarf tapeworm</name>
    <name type="synonym">Hymenolepis nana</name>
    <dbReference type="NCBI Taxonomy" id="102285"/>
    <lineage>
        <taxon>Eukaryota</taxon>
        <taxon>Metazoa</taxon>
        <taxon>Spiralia</taxon>
        <taxon>Lophotrochozoa</taxon>
        <taxon>Platyhelminthes</taxon>
        <taxon>Cestoda</taxon>
        <taxon>Eucestoda</taxon>
        <taxon>Cyclophyllidea</taxon>
        <taxon>Hymenolepididae</taxon>
        <taxon>Rodentolepis</taxon>
    </lineage>
</organism>
<proteinExistence type="predicted"/>
<dbReference type="AlphaFoldDB" id="A0A3P7SAA7"/>
<keyword evidence="2" id="KW-1185">Reference proteome</keyword>
<dbReference type="EMBL" id="UZAE01012634">
    <property type="protein sequence ID" value="VDO06030.1"/>
    <property type="molecule type" value="Genomic_DNA"/>
</dbReference>
<reference evidence="1 2" key="1">
    <citation type="submission" date="2018-11" db="EMBL/GenBank/DDBJ databases">
        <authorList>
            <consortium name="Pathogen Informatics"/>
        </authorList>
    </citation>
    <scope>NUCLEOTIDE SEQUENCE [LARGE SCALE GENOMIC DNA]</scope>
</reference>
<accession>A0A3P7SAA7</accession>
<gene>
    <name evidence="1" type="ORF">HNAJ_LOCUS9505</name>
</gene>
<evidence type="ECO:0000313" key="2">
    <source>
        <dbReference type="Proteomes" id="UP000278807"/>
    </source>
</evidence>